<comment type="catalytic activity">
    <reaction evidence="7">
        <text>L-threonyl-[protein] + ATP = O-phospho-L-threonyl-[protein] + ADP + H(+)</text>
        <dbReference type="Rhea" id="RHEA:46608"/>
        <dbReference type="Rhea" id="RHEA-COMP:11060"/>
        <dbReference type="Rhea" id="RHEA-COMP:11605"/>
        <dbReference type="ChEBI" id="CHEBI:15378"/>
        <dbReference type="ChEBI" id="CHEBI:30013"/>
        <dbReference type="ChEBI" id="CHEBI:30616"/>
        <dbReference type="ChEBI" id="CHEBI:61977"/>
        <dbReference type="ChEBI" id="CHEBI:456216"/>
        <dbReference type="EC" id="2.7.11.1"/>
    </reaction>
</comment>
<dbReference type="GO" id="GO:0005524">
    <property type="term" value="F:ATP binding"/>
    <property type="evidence" value="ECO:0007669"/>
    <property type="project" value="UniProtKB-KW"/>
</dbReference>
<evidence type="ECO:0000259" key="9">
    <source>
        <dbReference type="PROSITE" id="PS50011"/>
    </source>
</evidence>
<keyword evidence="11" id="KW-1185">Reference proteome</keyword>
<dbReference type="PROSITE" id="PS50011">
    <property type="entry name" value="PROTEIN_KINASE_DOM"/>
    <property type="match status" value="1"/>
</dbReference>
<dbReference type="SMART" id="SM00220">
    <property type="entry name" value="S_TKc"/>
    <property type="match status" value="1"/>
</dbReference>
<name>A0AAV3XG68_9CYAN</name>
<dbReference type="PROSITE" id="PS00108">
    <property type="entry name" value="PROTEIN_KINASE_ST"/>
    <property type="match status" value="1"/>
</dbReference>
<accession>A0AAV3XG68</accession>
<dbReference type="SUPFAM" id="SSF56112">
    <property type="entry name" value="Protein kinase-like (PK-like)"/>
    <property type="match status" value="1"/>
</dbReference>
<evidence type="ECO:0000256" key="1">
    <source>
        <dbReference type="ARBA" id="ARBA00012513"/>
    </source>
</evidence>
<dbReference type="Gene3D" id="1.10.510.10">
    <property type="entry name" value="Transferase(Phosphotransferase) domain 1"/>
    <property type="match status" value="1"/>
</dbReference>
<keyword evidence="6" id="KW-0067">ATP-binding</keyword>
<feature type="domain" description="Protein kinase" evidence="9">
    <location>
        <begin position="36"/>
        <end position="320"/>
    </location>
</feature>
<evidence type="ECO:0000256" key="3">
    <source>
        <dbReference type="ARBA" id="ARBA00022679"/>
    </source>
</evidence>
<evidence type="ECO:0000256" key="4">
    <source>
        <dbReference type="ARBA" id="ARBA00022741"/>
    </source>
</evidence>
<organism evidence="10 11">
    <name type="scientific">Microseira wollei NIES-4236</name>
    <dbReference type="NCBI Taxonomy" id="2530354"/>
    <lineage>
        <taxon>Bacteria</taxon>
        <taxon>Bacillati</taxon>
        <taxon>Cyanobacteriota</taxon>
        <taxon>Cyanophyceae</taxon>
        <taxon>Oscillatoriophycideae</taxon>
        <taxon>Aerosakkonematales</taxon>
        <taxon>Aerosakkonemataceae</taxon>
        <taxon>Microseira</taxon>
    </lineage>
</organism>
<reference evidence="10" key="1">
    <citation type="submission" date="2019-10" db="EMBL/GenBank/DDBJ databases">
        <title>Draft genome sequece of Microseira wollei NIES-4236.</title>
        <authorList>
            <person name="Yamaguchi H."/>
            <person name="Suzuki S."/>
            <person name="Kawachi M."/>
        </authorList>
    </citation>
    <scope>NUCLEOTIDE SEQUENCE</scope>
    <source>
        <strain evidence="10">NIES-4236</strain>
    </source>
</reference>
<proteinExistence type="predicted"/>
<dbReference type="RefSeq" id="WP_307731558.1">
    <property type="nucleotide sequence ID" value="NZ_BLAY01000102.1"/>
</dbReference>
<dbReference type="InterPro" id="IPR000719">
    <property type="entry name" value="Prot_kinase_dom"/>
</dbReference>
<evidence type="ECO:0000256" key="5">
    <source>
        <dbReference type="ARBA" id="ARBA00022777"/>
    </source>
</evidence>
<evidence type="ECO:0000256" key="7">
    <source>
        <dbReference type="ARBA" id="ARBA00047899"/>
    </source>
</evidence>
<dbReference type="AlphaFoldDB" id="A0AAV3XG68"/>
<dbReference type="PANTHER" id="PTHR24363">
    <property type="entry name" value="SERINE/THREONINE PROTEIN KINASE"/>
    <property type="match status" value="1"/>
</dbReference>
<evidence type="ECO:0000256" key="2">
    <source>
        <dbReference type="ARBA" id="ARBA00022527"/>
    </source>
</evidence>
<keyword evidence="2 10" id="KW-0723">Serine/threonine-protein kinase</keyword>
<dbReference type="InterPro" id="IPR008271">
    <property type="entry name" value="Ser/Thr_kinase_AS"/>
</dbReference>
<dbReference type="GO" id="GO:0004674">
    <property type="term" value="F:protein serine/threonine kinase activity"/>
    <property type="evidence" value="ECO:0007669"/>
    <property type="project" value="UniProtKB-KW"/>
</dbReference>
<dbReference type="InterPro" id="IPR011009">
    <property type="entry name" value="Kinase-like_dom_sf"/>
</dbReference>
<dbReference type="CDD" id="cd14014">
    <property type="entry name" value="STKc_PknB_like"/>
    <property type="match status" value="1"/>
</dbReference>
<evidence type="ECO:0000256" key="8">
    <source>
        <dbReference type="ARBA" id="ARBA00048679"/>
    </source>
</evidence>
<evidence type="ECO:0000256" key="6">
    <source>
        <dbReference type="ARBA" id="ARBA00022840"/>
    </source>
</evidence>
<dbReference type="EC" id="2.7.11.1" evidence="1"/>
<dbReference type="EMBL" id="BLAY01000102">
    <property type="protein sequence ID" value="GET40880.1"/>
    <property type="molecule type" value="Genomic_DNA"/>
</dbReference>
<evidence type="ECO:0000313" key="10">
    <source>
        <dbReference type="EMBL" id="GET40880.1"/>
    </source>
</evidence>
<comment type="caution">
    <text evidence="10">The sequence shown here is derived from an EMBL/GenBank/DDBJ whole genome shotgun (WGS) entry which is preliminary data.</text>
</comment>
<keyword evidence="4" id="KW-0547">Nucleotide-binding</keyword>
<gene>
    <name evidence="10" type="ORF">MiSe_56920</name>
</gene>
<evidence type="ECO:0000313" key="11">
    <source>
        <dbReference type="Proteomes" id="UP001050975"/>
    </source>
</evidence>
<dbReference type="NCBIfam" id="NF045510">
    <property type="entry name" value="4Cys_prefix_kin"/>
    <property type="match status" value="1"/>
</dbReference>
<protein>
    <recommendedName>
        <fullName evidence="1">non-specific serine/threonine protein kinase</fullName>
        <ecNumber evidence="1">2.7.11.1</ecNumber>
    </recommendedName>
</protein>
<keyword evidence="3" id="KW-0808">Transferase</keyword>
<sequence length="392" mass="43461">MSYCINPNCPKPNDSLNAHNPICRNCGSALLLRGRYRVLQQLGEGGFGKTFAADDRGTPKVLKVLLQNDPKAVDLFKQEAQVLSRLQHSGIPKVEPDGYFTFWPKSSKQPLHCLVMEQVEGLNLQDWLAQPDYQPITQDQAIFWLKQLAEILVLVHQQNYFHRDIKPSNIMLRSPQPPLLRGASQPPLLRGAWGDQLVLIDFGTVREVTATYLAKVSGKQDVTGIFSAGYTPPEQFNGRAVPQSDFYALGRTFVHLLTGKHPSNLPTDTRTGKLIWRDSASQVSEPFADLLDNLMATFPGGRPQNAKIILQRLDQIERNLSSTVAPTVLSPSAVSTVLSRLAPMNLQVRRLISQVLASGDSVEENRWRRLALLAGLGGAIAVAIKLYNSLNR</sequence>
<keyword evidence="5 10" id="KW-0418">Kinase</keyword>
<dbReference type="Gene3D" id="3.30.200.20">
    <property type="entry name" value="Phosphorylase Kinase, domain 1"/>
    <property type="match status" value="1"/>
</dbReference>
<dbReference type="Proteomes" id="UP001050975">
    <property type="component" value="Unassembled WGS sequence"/>
</dbReference>
<comment type="catalytic activity">
    <reaction evidence="8">
        <text>L-seryl-[protein] + ATP = O-phospho-L-seryl-[protein] + ADP + H(+)</text>
        <dbReference type="Rhea" id="RHEA:17989"/>
        <dbReference type="Rhea" id="RHEA-COMP:9863"/>
        <dbReference type="Rhea" id="RHEA-COMP:11604"/>
        <dbReference type="ChEBI" id="CHEBI:15378"/>
        <dbReference type="ChEBI" id="CHEBI:29999"/>
        <dbReference type="ChEBI" id="CHEBI:30616"/>
        <dbReference type="ChEBI" id="CHEBI:83421"/>
        <dbReference type="ChEBI" id="CHEBI:456216"/>
        <dbReference type="EC" id="2.7.11.1"/>
    </reaction>
</comment>
<dbReference type="Pfam" id="PF00069">
    <property type="entry name" value="Pkinase"/>
    <property type="match status" value="1"/>
</dbReference>
<dbReference type="PANTHER" id="PTHR24363:SF0">
    <property type="entry name" value="SERINE_THREONINE KINASE LIKE DOMAIN CONTAINING 1"/>
    <property type="match status" value="1"/>
</dbReference>